<protein>
    <submittedName>
        <fullName evidence="2">PAS domain S-box protein</fullName>
    </submittedName>
</protein>
<comment type="caution">
    <text evidence="2">The sequence shown here is derived from an EMBL/GenBank/DDBJ whole genome shotgun (WGS) entry which is preliminary data.</text>
</comment>
<evidence type="ECO:0000313" key="3">
    <source>
        <dbReference type="Proteomes" id="UP001057375"/>
    </source>
</evidence>
<proteinExistence type="predicted"/>
<evidence type="ECO:0000259" key="1">
    <source>
        <dbReference type="PROSITE" id="PS50112"/>
    </source>
</evidence>
<dbReference type="EMBL" id="BQXS01008684">
    <property type="protein sequence ID" value="GKT30238.1"/>
    <property type="molecule type" value="Genomic_DNA"/>
</dbReference>
<dbReference type="InterPro" id="IPR035965">
    <property type="entry name" value="PAS-like_dom_sf"/>
</dbReference>
<dbReference type="Gene3D" id="3.30.450.20">
    <property type="entry name" value="PAS domain"/>
    <property type="match status" value="1"/>
</dbReference>
<feature type="non-terminal residue" evidence="2">
    <location>
        <position position="76"/>
    </location>
</feature>
<name>A0ABQ5KFK5_9EUKA</name>
<reference evidence="2" key="1">
    <citation type="submission" date="2022-03" db="EMBL/GenBank/DDBJ databases">
        <title>Draft genome sequence of Aduncisulcus paluster, a free-living microaerophilic Fornicata.</title>
        <authorList>
            <person name="Yuyama I."/>
            <person name="Kume K."/>
            <person name="Tamura T."/>
            <person name="Inagaki Y."/>
            <person name="Hashimoto T."/>
        </authorList>
    </citation>
    <scope>NUCLEOTIDE SEQUENCE</scope>
    <source>
        <strain evidence="2">NY0171</strain>
    </source>
</reference>
<evidence type="ECO:0000313" key="2">
    <source>
        <dbReference type="EMBL" id="GKT30238.1"/>
    </source>
</evidence>
<dbReference type="Proteomes" id="UP001057375">
    <property type="component" value="Unassembled WGS sequence"/>
</dbReference>
<keyword evidence="3" id="KW-1185">Reference proteome</keyword>
<dbReference type="Pfam" id="PF08447">
    <property type="entry name" value="PAS_3"/>
    <property type="match status" value="1"/>
</dbReference>
<gene>
    <name evidence="2" type="ORF">ADUPG1_005443</name>
</gene>
<dbReference type="SUPFAM" id="SSF55785">
    <property type="entry name" value="PYP-like sensor domain (PAS domain)"/>
    <property type="match status" value="1"/>
</dbReference>
<sequence>MKQLAEKKLADERWRLASIIEGTNVGTWEWNYQTGETVFNEIWARIVGYTLEELMPVNIETWSSRVHPDDLKLADE</sequence>
<organism evidence="2 3">
    <name type="scientific">Aduncisulcus paluster</name>
    <dbReference type="NCBI Taxonomy" id="2918883"/>
    <lineage>
        <taxon>Eukaryota</taxon>
        <taxon>Metamonada</taxon>
        <taxon>Carpediemonas-like organisms</taxon>
        <taxon>Aduncisulcus</taxon>
    </lineage>
</organism>
<dbReference type="InterPro" id="IPR013655">
    <property type="entry name" value="PAS_fold_3"/>
</dbReference>
<dbReference type="InterPro" id="IPR000014">
    <property type="entry name" value="PAS"/>
</dbReference>
<dbReference type="PROSITE" id="PS50112">
    <property type="entry name" value="PAS"/>
    <property type="match status" value="1"/>
</dbReference>
<accession>A0ABQ5KFK5</accession>
<feature type="domain" description="PAS" evidence="1">
    <location>
        <begin position="12"/>
        <end position="76"/>
    </location>
</feature>